<dbReference type="SUPFAM" id="SSF48403">
    <property type="entry name" value="Ankyrin repeat"/>
    <property type="match status" value="2"/>
</dbReference>
<dbReference type="PANTHER" id="PTHR24198:SF165">
    <property type="entry name" value="ANKYRIN REPEAT-CONTAINING PROTEIN-RELATED"/>
    <property type="match status" value="1"/>
</dbReference>
<dbReference type="InterPro" id="IPR002110">
    <property type="entry name" value="Ankyrin_rpt"/>
</dbReference>
<sequence>MDRQISINTSKGDDAYFSFLETLSSEFPTAPAHISHGKPGTLPSPSTSIPTKGLAPIRIATPEQRFPKRRNSASITAKTKPLPRMAITETHRQCLELCQKTNTQIDRISLHILECLTSAKQPPDGFDVLAHTFLDTCQSLLYFEGGLREYHHTERKYSTEMIMALNYKFRVLHVDFHDLDKLLGKLLGSSNPVKQWLEKSVRDKDIRKMETVLAKSRDGLRMSSLVFQWELDSENAEREMGIGYTALAAALNRRDQIYGHGSDTKDIEINYQPALSPVTIHQSPIEFHKQQLPLLPRSVSDTSSSIRQAESPVLGRAPEGIYGSQNRASMNSSSVTAYTESDLDNFLGDLKVIRFAADPTLMPRRHVRHTIESDSPKMKASLLAAIRSKNQRIVEQLLKQGVPPNPGSDLIEAILAHDEQCVRLLLLYGADPNYPDRDGITPLSASVEKSFLAGAKVLLQYCADPNLVAGQDQESPLAAAVIANMVGFSNLLLAYNGDANHITADGSTLLISAIKKNTPRKFVDLLLDYGSDPNSKSSHGKTALFEAITVSRPDIVTSLLEHGADPNLPGPKHMLWPSTYNPACLQLLLDHGAHHKKCPGIMELAVSLNEIESVRILLDAGVNPDIKKDGTYTPLCTAIRDDRQDIMLLLLTNGANPNVMASEYPAFKCITHNRLHFLPILVAAGANLREPKGIIETAVSCKNMEALRWLLDEGVNPNDKNSEGKSPLTTAIRDDRIEIVDLLLQRGANPNMRGEDWPACMAVRNPPILKRILSVLSQPQAFKGILEMAVSANQLESVKLLLAAGVSVEDKNGGVFSPLTTAIREYRKEIVAYLLKDAGADVNAPGEHLPIVKALRRYHVGDTEIMEMLLEHGADPNRMYRGWNGFMQAVENGDLDVLKLLSRKVGVDLEVKDELGRNVVEIAEFRGWTEGVQVLEENDVGM</sequence>
<keyword evidence="1" id="KW-0677">Repeat</keyword>
<dbReference type="OrthoDB" id="194358at2759"/>
<dbReference type="PANTHER" id="PTHR24198">
    <property type="entry name" value="ANKYRIN REPEAT AND PROTEIN KINASE DOMAIN-CONTAINING PROTEIN"/>
    <property type="match status" value="1"/>
</dbReference>
<dbReference type="SMART" id="SM00248">
    <property type="entry name" value="ANK"/>
    <property type="match status" value="14"/>
</dbReference>
<dbReference type="Gene3D" id="1.25.40.20">
    <property type="entry name" value="Ankyrin repeat-containing domain"/>
    <property type="match status" value="3"/>
</dbReference>
<dbReference type="Proteomes" id="UP000469558">
    <property type="component" value="Unassembled WGS sequence"/>
</dbReference>
<evidence type="ECO:0000313" key="4">
    <source>
        <dbReference type="EMBL" id="TVY68950.1"/>
    </source>
</evidence>
<protein>
    <submittedName>
        <fullName evidence="4">Ankyrin repeat and KH domain-containing protein</fullName>
    </submittedName>
</protein>
<evidence type="ECO:0000313" key="5">
    <source>
        <dbReference type="Proteomes" id="UP000469558"/>
    </source>
</evidence>
<keyword evidence="2 3" id="KW-0040">ANK repeat</keyword>
<feature type="repeat" description="ANK" evidence="3">
    <location>
        <begin position="505"/>
        <end position="538"/>
    </location>
</feature>
<feature type="repeat" description="ANK" evidence="3">
    <location>
        <begin position="630"/>
        <end position="662"/>
    </location>
</feature>
<name>A0A8T9BYI4_9HELO</name>
<feature type="repeat" description="ANK" evidence="3">
    <location>
        <begin position="539"/>
        <end position="571"/>
    </location>
</feature>
<organism evidence="4 5">
    <name type="scientific">Lachnellula suecica</name>
    <dbReference type="NCBI Taxonomy" id="602035"/>
    <lineage>
        <taxon>Eukaryota</taxon>
        <taxon>Fungi</taxon>
        <taxon>Dikarya</taxon>
        <taxon>Ascomycota</taxon>
        <taxon>Pezizomycotina</taxon>
        <taxon>Leotiomycetes</taxon>
        <taxon>Helotiales</taxon>
        <taxon>Lachnaceae</taxon>
        <taxon>Lachnellula</taxon>
    </lineage>
</organism>
<dbReference type="InterPro" id="IPR036770">
    <property type="entry name" value="Ankyrin_rpt-contain_sf"/>
</dbReference>
<dbReference type="AlphaFoldDB" id="A0A8T9BYI4"/>
<proteinExistence type="predicted"/>
<accession>A0A8T9BYI4</accession>
<gene>
    <name evidence="4" type="primary">ANKHD1_0</name>
    <name evidence="4" type="ORF">LSUE1_G009170</name>
</gene>
<reference evidence="4 5" key="1">
    <citation type="submission" date="2018-05" db="EMBL/GenBank/DDBJ databases">
        <title>Genome sequencing and assembly of the regulated plant pathogen Lachnellula willkommii and related sister species for the development of diagnostic species identification markers.</title>
        <authorList>
            <person name="Giroux E."/>
            <person name="Bilodeau G."/>
        </authorList>
    </citation>
    <scope>NUCLEOTIDE SEQUENCE [LARGE SCALE GENOMIC DNA]</scope>
    <source>
        <strain evidence="4 5">CBS 268.59</strain>
    </source>
</reference>
<keyword evidence="5" id="KW-1185">Reference proteome</keyword>
<evidence type="ECO:0000256" key="1">
    <source>
        <dbReference type="ARBA" id="ARBA00022737"/>
    </source>
</evidence>
<dbReference type="PROSITE" id="PS50088">
    <property type="entry name" value="ANK_REPEAT"/>
    <property type="match status" value="4"/>
</dbReference>
<evidence type="ECO:0000256" key="3">
    <source>
        <dbReference type="PROSITE-ProRule" id="PRU00023"/>
    </source>
</evidence>
<comment type="caution">
    <text evidence="4">The sequence shown here is derived from an EMBL/GenBank/DDBJ whole genome shotgun (WGS) entry which is preliminary data.</text>
</comment>
<dbReference type="PROSITE" id="PS50297">
    <property type="entry name" value="ANK_REP_REGION"/>
    <property type="match status" value="2"/>
</dbReference>
<dbReference type="EMBL" id="QGMK01001363">
    <property type="protein sequence ID" value="TVY68950.1"/>
    <property type="molecule type" value="Genomic_DNA"/>
</dbReference>
<feature type="repeat" description="ANK" evidence="3">
    <location>
        <begin position="723"/>
        <end position="755"/>
    </location>
</feature>
<dbReference type="Pfam" id="PF12796">
    <property type="entry name" value="Ank_2"/>
    <property type="match status" value="5"/>
</dbReference>
<evidence type="ECO:0000256" key="2">
    <source>
        <dbReference type="ARBA" id="ARBA00023043"/>
    </source>
</evidence>